<dbReference type="EMBL" id="BMAV01020364">
    <property type="protein sequence ID" value="GFY73801.1"/>
    <property type="molecule type" value="Genomic_DNA"/>
</dbReference>
<dbReference type="AlphaFoldDB" id="A0A8X6YMW4"/>
<gene>
    <name evidence="2" type="ORF">TNIN_253801</name>
</gene>
<proteinExistence type="predicted"/>
<accession>A0A8X6YMW4</accession>
<reference evidence="2" key="1">
    <citation type="submission" date="2020-08" db="EMBL/GenBank/DDBJ databases">
        <title>Multicomponent nature underlies the extraordinary mechanical properties of spider dragline silk.</title>
        <authorList>
            <person name="Kono N."/>
            <person name="Nakamura H."/>
            <person name="Mori M."/>
            <person name="Yoshida Y."/>
            <person name="Ohtoshi R."/>
            <person name="Malay A.D."/>
            <person name="Moran D.A.P."/>
            <person name="Tomita M."/>
            <person name="Numata K."/>
            <person name="Arakawa K."/>
        </authorList>
    </citation>
    <scope>NUCLEOTIDE SEQUENCE</scope>
</reference>
<protein>
    <submittedName>
        <fullName evidence="2">Uncharacterized protein</fullName>
    </submittedName>
</protein>
<evidence type="ECO:0000313" key="2">
    <source>
        <dbReference type="EMBL" id="GFY73801.1"/>
    </source>
</evidence>
<dbReference type="Proteomes" id="UP000886998">
    <property type="component" value="Unassembled WGS sequence"/>
</dbReference>
<name>A0A8X6YMW4_9ARAC</name>
<feature type="region of interest" description="Disordered" evidence="1">
    <location>
        <begin position="50"/>
        <end position="87"/>
    </location>
</feature>
<organism evidence="2 3">
    <name type="scientific">Trichonephila inaurata madagascariensis</name>
    <dbReference type="NCBI Taxonomy" id="2747483"/>
    <lineage>
        <taxon>Eukaryota</taxon>
        <taxon>Metazoa</taxon>
        <taxon>Ecdysozoa</taxon>
        <taxon>Arthropoda</taxon>
        <taxon>Chelicerata</taxon>
        <taxon>Arachnida</taxon>
        <taxon>Araneae</taxon>
        <taxon>Araneomorphae</taxon>
        <taxon>Entelegynae</taxon>
        <taxon>Araneoidea</taxon>
        <taxon>Nephilidae</taxon>
        <taxon>Trichonephila</taxon>
        <taxon>Trichonephila inaurata</taxon>
    </lineage>
</organism>
<evidence type="ECO:0000256" key="1">
    <source>
        <dbReference type="SAM" id="MobiDB-lite"/>
    </source>
</evidence>
<comment type="caution">
    <text evidence="2">The sequence shown here is derived from an EMBL/GenBank/DDBJ whole genome shotgun (WGS) entry which is preliminary data.</text>
</comment>
<keyword evidence="3" id="KW-1185">Reference proteome</keyword>
<evidence type="ECO:0000313" key="3">
    <source>
        <dbReference type="Proteomes" id="UP000886998"/>
    </source>
</evidence>
<sequence>MESNALIGQSLLYFNRESNEIDTTCSHVFSSNASYGFISAHRSLLPLQREGGDVRARSGASRSPEKNRLFVSGGGTSSVHDSSDGNFFPQPRDRGFGGEPEVNPAFETRPLERLRALSQPIGAFYACNVKAVTSGPALVPLVPQRKNRLLISGTSSVHDSSIPIRGSGGEPQVNPAFETRAKLQSLVY</sequence>